<organism evidence="2 4">
    <name type="scientific">Trichobilharzia regenti</name>
    <name type="common">Nasal bird schistosome</name>
    <dbReference type="NCBI Taxonomy" id="157069"/>
    <lineage>
        <taxon>Eukaryota</taxon>
        <taxon>Metazoa</taxon>
        <taxon>Spiralia</taxon>
        <taxon>Lophotrochozoa</taxon>
        <taxon>Platyhelminthes</taxon>
        <taxon>Trematoda</taxon>
        <taxon>Digenea</taxon>
        <taxon>Strigeidida</taxon>
        <taxon>Schistosomatoidea</taxon>
        <taxon>Schistosomatidae</taxon>
        <taxon>Trichobilharzia</taxon>
    </lineage>
</organism>
<keyword evidence="1" id="KW-0732">Signal</keyword>
<evidence type="ECO:0008006" key="5">
    <source>
        <dbReference type="Google" id="ProtNLM"/>
    </source>
</evidence>
<accession>A0AA85K967</accession>
<feature type="chain" id="PRO_5044704940" description="Kazal-like domain-containing protein" evidence="1">
    <location>
        <begin position="21"/>
        <end position="95"/>
    </location>
</feature>
<name>A0AA85K967_TRIRE</name>
<protein>
    <recommendedName>
        <fullName evidence="5">Kazal-like domain-containing protein</fullName>
    </recommendedName>
</protein>
<dbReference type="WBParaSite" id="TREG1_78740.1">
    <property type="protein sequence ID" value="TREG1_78740.1"/>
    <property type="gene ID" value="TREG1_78740"/>
</dbReference>
<reference evidence="2" key="1">
    <citation type="submission" date="2022-06" db="EMBL/GenBank/DDBJ databases">
        <authorList>
            <person name="Berger JAMES D."/>
            <person name="Berger JAMES D."/>
        </authorList>
    </citation>
    <scope>NUCLEOTIDE SEQUENCE [LARGE SCALE GENOMIC DNA]</scope>
</reference>
<dbReference type="WBParaSite" id="TREG1_78790.5">
    <property type="protein sequence ID" value="TREG1_78790.5"/>
    <property type="gene ID" value="TREG1_78790"/>
</dbReference>
<sequence>MLFICLIIILVLQACVHLDAGGIEGLYKGGLLWDCLIECIEKHSPSPICLIGFKPINDDCENREYVDCEFKCYEEDIDRALAARKARLEGKNTTD</sequence>
<evidence type="ECO:0000256" key="1">
    <source>
        <dbReference type="SAM" id="SignalP"/>
    </source>
</evidence>
<dbReference type="Proteomes" id="UP000050795">
    <property type="component" value="Unassembled WGS sequence"/>
</dbReference>
<keyword evidence="2" id="KW-1185">Reference proteome</keyword>
<dbReference type="AlphaFoldDB" id="A0AA85K967"/>
<feature type="signal peptide" evidence="1">
    <location>
        <begin position="1"/>
        <end position="20"/>
    </location>
</feature>
<proteinExistence type="predicted"/>
<evidence type="ECO:0000313" key="3">
    <source>
        <dbReference type="WBParaSite" id="TREG1_78740.1"/>
    </source>
</evidence>
<evidence type="ECO:0000313" key="4">
    <source>
        <dbReference type="WBParaSite" id="TREG1_78790.5"/>
    </source>
</evidence>
<reference evidence="3 4" key="2">
    <citation type="submission" date="2023-11" db="UniProtKB">
        <authorList>
            <consortium name="WormBaseParasite"/>
        </authorList>
    </citation>
    <scope>IDENTIFICATION</scope>
</reference>
<evidence type="ECO:0000313" key="2">
    <source>
        <dbReference type="Proteomes" id="UP000050795"/>
    </source>
</evidence>